<dbReference type="RefSeq" id="WP_342835865.1">
    <property type="nucleotide sequence ID" value="NZ_WMBE01000002.1"/>
</dbReference>
<accession>A0ABD4XQ21</accession>
<evidence type="ECO:0000313" key="1">
    <source>
        <dbReference type="EMBL" id="MDG0866698.1"/>
    </source>
</evidence>
<sequence length="69" mass="7775">MLYFKSCSKCTTGTVEHNFDPHGNYLQCLNCGFMRDVPEGTSKKTAKDLLATWHKQLHPTETVESEVVA</sequence>
<proteinExistence type="predicted"/>
<reference evidence="1 2" key="1">
    <citation type="submission" date="2019-11" db="EMBL/GenBank/DDBJ databases">
        <authorList>
            <person name="Cho J.-C."/>
        </authorList>
    </citation>
    <scope>NUCLEOTIDE SEQUENCE [LARGE SCALE GENOMIC DNA]</scope>
    <source>
        <strain evidence="1 2">JH702</strain>
    </source>
</reference>
<comment type="caution">
    <text evidence="1">The sequence shown here is derived from an EMBL/GenBank/DDBJ whole genome shotgun (WGS) entry which is preliminary data.</text>
</comment>
<gene>
    <name evidence="1" type="ORF">GKO46_06360</name>
</gene>
<evidence type="ECO:0000313" key="2">
    <source>
        <dbReference type="Proteomes" id="UP001321249"/>
    </source>
</evidence>
<name>A0ABD4XQ21_9CHLR</name>
<dbReference type="Proteomes" id="UP001321249">
    <property type="component" value="Unassembled WGS sequence"/>
</dbReference>
<dbReference type="EMBL" id="WMBE01000002">
    <property type="protein sequence ID" value="MDG0866698.1"/>
    <property type="molecule type" value="Genomic_DNA"/>
</dbReference>
<evidence type="ECO:0008006" key="3">
    <source>
        <dbReference type="Google" id="ProtNLM"/>
    </source>
</evidence>
<dbReference type="AlphaFoldDB" id="A0ABD4XQ21"/>
<organism evidence="1 2">
    <name type="scientific">Candidatus Lucifugimonas marina</name>
    <dbReference type="NCBI Taxonomy" id="3038979"/>
    <lineage>
        <taxon>Bacteria</taxon>
        <taxon>Bacillati</taxon>
        <taxon>Chloroflexota</taxon>
        <taxon>Dehalococcoidia</taxon>
        <taxon>SAR202 cluster</taxon>
        <taxon>Candidatus Lucifugimonadales</taxon>
        <taxon>Candidatus Lucifugimonadaceae</taxon>
        <taxon>Candidatus Lucifugimonas</taxon>
    </lineage>
</organism>
<protein>
    <recommendedName>
        <fullName evidence="3">GATA-type domain-containing protein</fullName>
    </recommendedName>
</protein>